<dbReference type="Proteomes" id="UP000054018">
    <property type="component" value="Unassembled WGS sequence"/>
</dbReference>
<evidence type="ECO:0000313" key="2">
    <source>
        <dbReference type="EMBL" id="KIK17092.1"/>
    </source>
</evidence>
<gene>
    <name evidence="2" type="ORF">PISMIDRAFT_685625</name>
</gene>
<feature type="non-terminal residue" evidence="2">
    <location>
        <position position="154"/>
    </location>
</feature>
<dbReference type="EMBL" id="KN833838">
    <property type="protein sequence ID" value="KIK17092.1"/>
    <property type="molecule type" value="Genomic_DNA"/>
</dbReference>
<dbReference type="OrthoDB" id="2682603at2759"/>
<reference evidence="2 3" key="1">
    <citation type="submission" date="2014-04" db="EMBL/GenBank/DDBJ databases">
        <authorList>
            <consortium name="DOE Joint Genome Institute"/>
            <person name="Kuo A."/>
            <person name="Kohler A."/>
            <person name="Costa M.D."/>
            <person name="Nagy L.G."/>
            <person name="Floudas D."/>
            <person name="Copeland A."/>
            <person name="Barry K.W."/>
            <person name="Cichocki N."/>
            <person name="Veneault-Fourrey C."/>
            <person name="LaButti K."/>
            <person name="Lindquist E.A."/>
            <person name="Lipzen A."/>
            <person name="Lundell T."/>
            <person name="Morin E."/>
            <person name="Murat C."/>
            <person name="Sun H."/>
            <person name="Tunlid A."/>
            <person name="Henrissat B."/>
            <person name="Grigoriev I.V."/>
            <person name="Hibbett D.S."/>
            <person name="Martin F."/>
            <person name="Nordberg H.P."/>
            <person name="Cantor M.N."/>
            <person name="Hua S.X."/>
        </authorList>
    </citation>
    <scope>NUCLEOTIDE SEQUENCE [LARGE SCALE GENOMIC DNA]</scope>
    <source>
        <strain evidence="2 3">441</strain>
    </source>
</reference>
<dbReference type="AlphaFoldDB" id="A0A0C9Z3V8"/>
<evidence type="ECO:0000256" key="1">
    <source>
        <dbReference type="SAM" id="MobiDB-lite"/>
    </source>
</evidence>
<feature type="region of interest" description="Disordered" evidence="1">
    <location>
        <begin position="78"/>
        <end position="109"/>
    </location>
</feature>
<dbReference type="HOGENOM" id="CLU_1708576_0_0_1"/>
<proteinExistence type="predicted"/>
<name>A0A0C9Z3V8_9AGAM</name>
<organism evidence="2 3">
    <name type="scientific">Pisolithus microcarpus 441</name>
    <dbReference type="NCBI Taxonomy" id="765257"/>
    <lineage>
        <taxon>Eukaryota</taxon>
        <taxon>Fungi</taxon>
        <taxon>Dikarya</taxon>
        <taxon>Basidiomycota</taxon>
        <taxon>Agaricomycotina</taxon>
        <taxon>Agaricomycetes</taxon>
        <taxon>Agaricomycetidae</taxon>
        <taxon>Boletales</taxon>
        <taxon>Sclerodermatineae</taxon>
        <taxon>Pisolithaceae</taxon>
        <taxon>Pisolithus</taxon>
    </lineage>
</organism>
<keyword evidence="3" id="KW-1185">Reference proteome</keyword>
<accession>A0A0C9Z3V8</accession>
<evidence type="ECO:0000313" key="3">
    <source>
        <dbReference type="Proteomes" id="UP000054018"/>
    </source>
</evidence>
<protein>
    <submittedName>
        <fullName evidence="2">Uncharacterized protein</fullName>
    </submittedName>
</protein>
<reference evidence="3" key="2">
    <citation type="submission" date="2015-01" db="EMBL/GenBank/DDBJ databases">
        <title>Evolutionary Origins and Diversification of the Mycorrhizal Mutualists.</title>
        <authorList>
            <consortium name="DOE Joint Genome Institute"/>
            <consortium name="Mycorrhizal Genomics Consortium"/>
            <person name="Kohler A."/>
            <person name="Kuo A."/>
            <person name="Nagy L.G."/>
            <person name="Floudas D."/>
            <person name="Copeland A."/>
            <person name="Barry K.W."/>
            <person name="Cichocki N."/>
            <person name="Veneault-Fourrey C."/>
            <person name="LaButti K."/>
            <person name="Lindquist E.A."/>
            <person name="Lipzen A."/>
            <person name="Lundell T."/>
            <person name="Morin E."/>
            <person name="Murat C."/>
            <person name="Riley R."/>
            <person name="Ohm R."/>
            <person name="Sun H."/>
            <person name="Tunlid A."/>
            <person name="Henrissat B."/>
            <person name="Grigoriev I.V."/>
            <person name="Hibbett D.S."/>
            <person name="Martin F."/>
        </authorList>
    </citation>
    <scope>NUCLEOTIDE SEQUENCE [LARGE SCALE GENOMIC DNA]</scope>
    <source>
        <strain evidence="3">441</strain>
    </source>
</reference>
<sequence length="154" mass="17274">YNHTDVKLDFKMRTQPTSARQPQPRIRIRLGALDTVTNTRIYESQHKVSGIAGKLAPYSQQPSSLPETVFPTDSTISDEAMSTHRSNTPTPDPTILTTAEPEETAIPPMPTLTHTPIQTISMCLHRHPYQNNLLKAHPKLSRVANRRSLERPTS</sequence>